<dbReference type="GO" id="GO:0016887">
    <property type="term" value="F:ATP hydrolysis activity"/>
    <property type="evidence" value="ECO:0007669"/>
    <property type="project" value="InterPro"/>
</dbReference>
<keyword evidence="7" id="KW-1185">Reference proteome</keyword>
<evidence type="ECO:0000256" key="1">
    <source>
        <dbReference type="ARBA" id="ARBA00005417"/>
    </source>
</evidence>
<dbReference type="STRING" id="31958.SD37_10145"/>
<dbReference type="PROSITE" id="PS50893">
    <property type="entry name" value="ABC_TRANSPORTER_2"/>
    <property type="match status" value="2"/>
</dbReference>
<dbReference type="InterPro" id="IPR003593">
    <property type="entry name" value="AAA+_ATPase"/>
</dbReference>
<dbReference type="InterPro" id="IPR017871">
    <property type="entry name" value="ABC_transporter-like_CS"/>
</dbReference>
<keyword evidence="4 6" id="KW-0067">ATP-binding</keyword>
<sequence length="505" mass="52612">MNAFVEITGLRLLAGDRPVLDGVDLALAEGESVGLVGASGSGKTTLALAVLGHLRSGVRHDGGRISVRGKDMLPEPAPGVRGDTIGYLGQDPGASLNPYARISSILLTAAGTTPRAARAERVRGLLGRVGLPEEDEFARRYPHQLSGGQQQRVALAAALAREPRLLVLDEPTTALDLVAKAEVLHEIRRLRAAGVALLWVSHDLGTVRALVDRVVVLDGGKVAEGRPVAEMPIAPVLPATRGNSIAGREAVLSGRSLTAGYGRRRVLSDVDFDVRGGECLAVLGVSGVGKSTLARCLAGLHRPESGSVLLHGAELPPEVRRRSTAERAAIGSVPQNPAEALHPRQDVRTALARPLRRLRGITSRAGQAAEIARLLDAVRLPSGMADRLPAELSGGQRQRVALARALAAGPQVLICDEATSALDTVTQAEMLDLFAGLRAELGLALLLITHDPWVAATSSDSVLVLAGGRVVASGPTAELLPSGEDPEVLVTQLLVPSIPEGVLPA</sequence>
<dbReference type="PANTHER" id="PTHR43776:SF7">
    <property type="entry name" value="D,D-DIPEPTIDE TRANSPORT ATP-BINDING PROTEIN DDPF-RELATED"/>
    <property type="match status" value="1"/>
</dbReference>
<dbReference type="Proteomes" id="UP000093695">
    <property type="component" value="Chromosome"/>
</dbReference>
<dbReference type="SUPFAM" id="SSF52540">
    <property type="entry name" value="P-loop containing nucleoside triphosphate hydrolases"/>
    <property type="match status" value="2"/>
</dbReference>
<dbReference type="SMART" id="SM00382">
    <property type="entry name" value="AAA"/>
    <property type="match status" value="2"/>
</dbReference>
<accession>A0A193BUR9</accession>
<dbReference type="InterPro" id="IPR003439">
    <property type="entry name" value="ABC_transporter-like_ATP-bd"/>
</dbReference>
<evidence type="ECO:0000259" key="5">
    <source>
        <dbReference type="PROSITE" id="PS50893"/>
    </source>
</evidence>
<dbReference type="Gene3D" id="3.40.50.300">
    <property type="entry name" value="P-loop containing nucleotide triphosphate hydrolases"/>
    <property type="match status" value="2"/>
</dbReference>
<evidence type="ECO:0000313" key="6">
    <source>
        <dbReference type="EMBL" id="ANN15966.1"/>
    </source>
</evidence>
<dbReference type="GO" id="GO:0005524">
    <property type="term" value="F:ATP binding"/>
    <property type="evidence" value="ECO:0007669"/>
    <property type="project" value="UniProtKB-KW"/>
</dbReference>
<dbReference type="GO" id="GO:0055085">
    <property type="term" value="P:transmembrane transport"/>
    <property type="evidence" value="ECO:0007669"/>
    <property type="project" value="UniProtKB-ARBA"/>
</dbReference>
<gene>
    <name evidence="6" type="ORF">SD37_10145</name>
</gene>
<feature type="domain" description="ABC transporter" evidence="5">
    <location>
        <begin position="252"/>
        <end position="492"/>
    </location>
</feature>
<dbReference type="PANTHER" id="PTHR43776">
    <property type="entry name" value="TRANSPORT ATP-BINDING PROTEIN"/>
    <property type="match status" value="1"/>
</dbReference>
<dbReference type="Pfam" id="PF00005">
    <property type="entry name" value="ABC_tran"/>
    <property type="match status" value="2"/>
</dbReference>
<dbReference type="PROSITE" id="PS00211">
    <property type="entry name" value="ABC_TRANSPORTER_1"/>
    <property type="match status" value="2"/>
</dbReference>
<keyword evidence="2" id="KW-0813">Transport</keyword>
<dbReference type="AlphaFoldDB" id="A0A193BUR9"/>
<evidence type="ECO:0000256" key="3">
    <source>
        <dbReference type="ARBA" id="ARBA00022741"/>
    </source>
</evidence>
<dbReference type="EMBL" id="CP016174">
    <property type="protein sequence ID" value="ANN15966.1"/>
    <property type="molecule type" value="Genomic_DNA"/>
</dbReference>
<evidence type="ECO:0000256" key="2">
    <source>
        <dbReference type="ARBA" id="ARBA00022448"/>
    </source>
</evidence>
<evidence type="ECO:0000256" key="4">
    <source>
        <dbReference type="ARBA" id="ARBA00022840"/>
    </source>
</evidence>
<dbReference type="InterPro" id="IPR027417">
    <property type="entry name" value="P-loop_NTPase"/>
</dbReference>
<feature type="domain" description="ABC transporter" evidence="5">
    <location>
        <begin position="5"/>
        <end position="244"/>
    </location>
</feature>
<organism evidence="6 7">
    <name type="scientific">Amycolatopsis orientalis</name>
    <name type="common">Nocardia orientalis</name>
    <dbReference type="NCBI Taxonomy" id="31958"/>
    <lineage>
        <taxon>Bacteria</taxon>
        <taxon>Bacillati</taxon>
        <taxon>Actinomycetota</taxon>
        <taxon>Actinomycetes</taxon>
        <taxon>Pseudonocardiales</taxon>
        <taxon>Pseudonocardiaceae</taxon>
        <taxon>Amycolatopsis</taxon>
    </lineage>
</organism>
<dbReference type="InterPro" id="IPR050319">
    <property type="entry name" value="ABC_transp_ATP-bind"/>
</dbReference>
<dbReference type="RefSeq" id="WP_044850977.1">
    <property type="nucleotide sequence ID" value="NZ_CP016174.1"/>
</dbReference>
<proteinExistence type="inferred from homology"/>
<dbReference type="CDD" id="cd03257">
    <property type="entry name" value="ABC_NikE_OppD_transporters"/>
    <property type="match status" value="2"/>
</dbReference>
<comment type="similarity">
    <text evidence="1">Belongs to the ABC transporter superfamily.</text>
</comment>
<dbReference type="KEGG" id="aori:SD37_10145"/>
<reference evidence="6 7" key="1">
    <citation type="journal article" date="2015" name="Genome Announc.">
        <title>Draft Genome Sequence of Norvancomycin-Producing Strain Amycolatopsis orientalis CPCC200066.</title>
        <authorList>
            <person name="Lei X."/>
            <person name="Yuan F."/>
            <person name="Shi Y."/>
            <person name="Li X."/>
            <person name="Wang L."/>
            <person name="Hong B."/>
        </authorList>
    </citation>
    <scope>NUCLEOTIDE SEQUENCE [LARGE SCALE GENOMIC DNA]</scope>
    <source>
        <strain evidence="6 7">B-37</strain>
    </source>
</reference>
<evidence type="ECO:0000313" key="7">
    <source>
        <dbReference type="Proteomes" id="UP000093695"/>
    </source>
</evidence>
<protein>
    <submittedName>
        <fullName evidence="6">Glutathione ABC transporter ATP-binding protein</fullName>
    </submittedName>
</protein>
<keyword evidence="3" id="KW-0547">Nucleotide-binding</keyword>
<name>A0A193BUR9_AMYOR</name>